<keyword evidence="2" id="KW-1185">Reference proteome</keyword>
<sequence length="114" mass="12185">MAPAQRGAIHAEAARLFDLEPIPRCAAESYARLVLGRNDAALFQRILPWDHAAGILFLSEAGGVATHWDGKPFRVGSPSPGVLLAHSAQTHALMSNALSPLLLDDLVRPELQTA</sequence>
<dbReference type="RefSeq" id="WP_313231451.1">
    <property type="nucleotide sequence ID" value="NZ_JBHRVU010000004.1"/>
</dbReference>
<name>A0ABV7NEF2_9SPHN</name>
<dbReference type="SUPFAM" id="SSF56655">
    <property type="entry name" value="Carbohydrate phosphatase"/>
    <property type="match status" value="1"/>
</dbReference>
<dbReference type="Pfam" id="PF00459">
    <property type="entry name" value="Inositol_P"/>
    <property type="match status" value="1"/>
</dbReference>
<evidence type="ECO:0000313" key="2">
    <source>
        <dbReference type="Proteomes" id="UP001595681"/>
    </source>
</evidence>
<proteinExistence type="predicted"/>
<evidence type="ECO:0000313" key="1">
    <source>
        <dbReference type="EMBL" id="MFC3441548.1"/>
    </source>
</evidence>
<accession>A0ABV7NEF2</accession>
<dbReference type="EMBL" id="JBHRVU010000004">
    <property type="protein sequence ID" value="MFC3441548.1"/>
    <property type="molecule type" value="Genomic_DNA"/>
</dbReference>
<dbReference type="Gene3D" id="3.40.190.80">
    <property type="match status" value="1"/>
</dbReference>
<dbReference type="InterPro" id="IPR000760">
    <property type="entry name" value="Inositol_monophosphatase-like"/>
</dbReference>
<gene>
    <name evidence="1" type="ORF">ACFOKF_10170</name>
</gene>
<reference evidence="2" key="1">
    <citation type="journal article" date="2019" name="Int. J. Syst. Evol. Microbiol.">
        <title>The Global Catalogue of Microorganisms (GCM) 10K type strain sequencing project: providing services to taxonomists for standard genome sequencing and annotation.</title>
        <authorList>
            <consortium name="The Broad Institute Genomics Platform"/>
            <consortium name="The Broad Institute Genome Sequencing Center for Infectious Disease"/>
            <person name="Wu L."/>
            <person name="Ma J."/>
        </authorList>
    </citation>
    <scope>NUCLEOTIDE SEQUENCE [LARGE SCALE GENOMIC DNA]</scope>
    <source>
        <strain evidence="2">CCM 7491</strain>
    </source>
</reference>
<organism evidence="1 2">
    <name type="scientific">Sphingobium rhizovicinum</name>
    <dbReference type="NCBI Taxonomy" id="432308"/>
    <lineage>
        <taxon>Bacteria</taxon>
        <taxon>Pseudomonadati</taxon>
        <taxon>Pseudomonadota</taxon>
        <taxon>Alphaproteobacteria</taxon>
        <taxon>Sphingomonadales</taxon>
        <taxon>Sphingomonadaceae</taxon>
        <taxon>Sphingobium</taxon>
    </lineage>
</organism>
<protein>
    <submittedName>
        <fullName evidence="1">Inositol monophosphatase family protein</fullName>
    </submittedName>
</protein>
<dbReference type="Proteomes" id="UP001595681">
    <property type="component" value="Unassembled WGS sequence"/>
</dbReference>
<comment type="caution">
    <text evidence="1">The sequence shown here is derived from an EMBL/GenBank/DDBJ whole genome shotgun (WGS) entry which is preliminary data.</text>
</comment>